<dbReference type="Gene3D" id="1.10.530.10">
    <property type="match status" value="1"/>
</dbReference>
<reference evidence="3 4" key="1">
    <citation type="journal article" date="2016" name="Int. J. Syst. Evol. Microbiol.">
        <title>Paraphotobacterium marinum gen. nov., sp. nov., a member of the family Vibrionaceae, isolated from surface seawater.</title>
        <authorList>
            <person name="Huang Z."/>
            <person name="Dong C."/>
            <person name="Shao Z."/>
        </authorList>
    </citation>
    <scope>NUCLEOTIDE SEQUENCE [LARGE SCALE GENOMIC DNA]</scope>
    <source>
        <strain evidence="3 4">NSCS20N07D</strain>
    </source>
</reference>
<dbReference type="CDD" id="cd00442">
    <property type="entry name" value="Lyz-like"/>
    <property type="match status" value="1"/>
</dbReference>
<dbReference type="InterPro" id="IPR023346">
    <property type="entry name" value="Lysozyme-like_dom_sf"/>
</dbReference>
<gene>
    <name evidence="3" type="ORF">CF386_07405</name>
</gene>
<dbReference type="SUPFAM" id="SSF53955">
    <property type="entry name" value="Lysozyme-like"/>
    <property type="match status" value="1"/>
</dbReference>
<feature type="domain" description="Transglycosylase SLT" evidence="2">
    <location>
        <begin position="13"/>
        <end position="195"/>
    </location>
</feature>
<proteinExistence type="predicted"/>
<evidence type="ECO:0000259" key="2">
    <source>
        <dbReference type="Pfam" id="PF19489"/>
    </source>
</evidence>
<dbReference type="Proteomes" id="UP000242175">
    <property type="component" value="Chromosome small"/>
</dbReference>
<evidence type="ECO:0000256" key="1">
    <source>
        <dbReference type="SAM" id="SignalP"/>
    </source>
</evidence>
<dbReference type="OrthoDB" id="9789144at2"/>
<protein>
    <recommendedName>
        <fullName evidence="2">Transglycosylase SLT domain-containing protein</fullName>
    </recommendedName>
</protein>
<dbReference type="AlphaFoldDB" id="A0A220VEV2"/>
<dbReference type="RefSeq" id="WP_089073795.1">
    <property type="nucleotide sequence ID" value="NZ_CBCSAM010000006.1"/>
</dbReference>
<feature type="signal peptide" evidence="1">
    <location>
        <begin position="1"/>
        <end position="27"/>
    </location>
</feature>
<name>A0A220VEV2_9GAMM</name>
<keyword evidence="1" id="KW-0732">Signal</keyword>
<dbReference type="InterPro" id="IPR045795">
    <property type="entry name" value="SLT_4"/>
</dbReference>
<dbReference type="Pfam" id="PF19489">
    <property type="entry name" value="SLT_4"/>
    <property type="match status" value="1"/>
</dbReference>
<dbReference type="EMBL" id="CP022356">
    <property type="protein sequence ID" value="ASK78887.1"/>
    <property type="molecule type" value="Genomic_DNA"/>
</dbReference>
<dbReference type="KEGG" id="pmai:CF386_07405"/>
<evidence type="ECO:0000313" key="4">
    <source>
        <dbReference type="Proteomes" id="UP000242175"/>
    </source>
</evidence>
<feature type="chain" id="PRO_5012985103" description="Transglycosylase SLT domain-containing protein" evidence="1">
    <location>
        <begin position="28"/>
        <end position="208"/>
    </location>
</feature>
<evidence type="ECO:0000313" key="3">
    <source>
        <dbReference type="EMBL" id="ASK78887.1"/>
    </source>
</evidence>
<dbReference type="PROSITE" id="PS51257">
    <property type="entry name" value="PROKAR_LIPOPROTEIN"/>
    <property type="match status" value="1"/>
</dbReference>
<sequence>MLRFILEKRNGFFILLLSLILSGCATAPPRDINNVCSMFEQYPSWYTAAKKSRNKWNVPISSQMAIIYYESHFVSDAQPPRQSILGVIPWSRPSSAYGYAQALDGTWSDYQKSTGNYSGSRDNFADAIDFVGWYTSNSSRRLGIPRNDAGKLYLAYHEGDGGYRRGTHYKKRWLLNKSRKVTNKGRIYYRQLINCEARLNRESSSSFW</sequence>
<keyword evidence="4" id="KW-1185">Reference proteome</keyword>
<organism evidence="3 4">
    <name type="scientific">Paraphotobacterium marinum</name>
    <dbReference type="NCBI Taxonomy" id="1755811"/>
    <lineage>
        <taxon>Bacteria</taxon>
        <taxon>Pseudomonadati</taxon>
        <taxon>Pseudomonadota</taxon>
        <taxon>Gammaproteobacteria</taxon>
        <taxon>Vibrionales</taxon>
        <taxon>Vibrionaceae</taxon>
        <taxon>Paraphotobacterium</taxon>
    </lineage>
</organism>
<accession>A0A220VEV2</accession>